<comment type="caution">
    <text evidence="1">The sequence shown here is derived from an EMBL/GenBank/DDBJ whole genome shotgun (WGS) entry which is preliminary data.</text>
</comment>
<evidence type="ECO:0000313" key="2">
    <source>
        <dbReference type="Proteomes" id="UP000524246"/>
    </source>
</evidence>
<proteinExistence type="predicted"/>
<evidence type="ECO:0000313" key="1">
    <source>
        <dbReference type="EMBL" id="NMC64379.1"/>
    </source>
</evidence>
<dbReference type="Proteomes" id="UP000524246">
    <property type="component" value="Unassembled WGS sequence"/>
</dbReference>
<reference evidence="1 2" key="1">
    <citation type="journal article" date="2020" name="Biotechnol. Biofuels">
        <title>New insights from the biogas microbiome by comprehensive genome-resolved metagenomics of nearly 1600 species originating from multiple anaerobic digesters.</title>
        <authorList>
            <person name="Campanaro S."/>
            <person name="Treu L."/>
            <person name="Rodriguez-R L.M."/>
            <person name="Kovalovszki A."/>
            <person name="Ziels R.M."/>
            <person name="Maus I."/>
            <person name="Zhu X."/>
            <person name="Kougias P.G."/>
            <person name="Basile A."/>
            <person name="Luo G."/>
            <person name="Schluter A."/>
            <person name="Konstantinidis K.T."/>
            <person name="Angelidaki I."/>
        </authorList>
    </citation>
    <scope>NUCLEOTIDE SEQUENCE [LARGE SCALE GENOMIC DNA]</scope>
    <source>
        <strain evidence="1">AS27yjCOA_65</strain>
    </source>
</reference>
<gene>
    <name evidence="1" type="ORF">GYA55_14540</name>
</gene>
<organism evidence="1 2">
    <name type="scientific">SAR324 cluster bacterium</name>
    <dbReference type="NCBI Taxonomy" id="2024889"/>
    <lineage>
        <taxon>Bacteria</taxon>
        <taxon>Deltaproteobacteria</taxon>
        <taxon>SAR324 cluster</taxon>
    </lineage>
</organism>
<dbReference type="AlphaFoldDB" id="A0A7X9ILP0"/>
<accession>A0A7X9ILP0</accession>
<sequence length="306" mass="35325">MVFNLERAICVPSVRHIIEKRDGVLNHFGPIFRQPLEIKKDDYLSFLSIQHNCHWSGLERLGRKVAEDMDNLRHVLSILVDENQLLSRRLDKCLQDLQGVGHATLTAILLVAYPAHYGVWNSTSECEMKEKGLWPSFERGTSVGQKYEVINEISLGLAKKYSIDTWTLDALWWAEKAERHESGHYKTAWDIAIWSMADQAEQTTRNSNGQLVERTIKNKDLRFDKESLIKHLGKLLEENHHRCAITGLELQPKGPDSQLRPSLDRIDSNGHYEADNLQVVARFINFWKRDTSDAEFRRQLALVRGE</sequence>
<dbReference type="Gene3D" id="3.30.40.220">
    <property type="match status" value="1"/>
</dbReference>
<name>A0A7X9ILP0_9DELT</name>
<dbReference type="EMBL" id="JAAZON010000660">
    <property type="protein sequence ID" value="NMC64379.1"/>
    <property type="molecule type" value="Genomic_DNA"/>
</dbReference>
<protein>
    <submittedName>
        <fullName evidence="1">Uncharacterized protein</fullName>
    </submittedName>
</protein>